<dbReference type="EMBL" id="JANIDV010000007">
    <property type="protein sequence ID" value="MCX5616984.1"/>
    <property type="molecule type" value="Genomic_DNA"/>
</dbReference>
<organism evidence="2 3">
    <name type="scientific">Bombella dulcis</name>
    <dbReference type="NCBI Taxonomy" id="2967339"/>
    <lineage>
        <taxon>Bacteria</taxon>
        <taxon>Pseudomonadati</taxon>
        <taxon>Pseudomonadota</taxon>
        <taxon>Alphaproteobacteria</taxon>
        <taxon>Acetobacterales</taxon>
        <taxon>Acetobacteraceae</taxon>
        <taxon>Bombella</taxon>
    </lineage>
</organism>
<evidence type="ECO:0000313" key="1">
    <source>
        <dbReference type="EMBL" id="MCX5616359.1"/>
    </source>
</evidence>
<sequence>MTEEKDNRPARQADITDHEQRITRLEANERHQNEVIASLQTVINTQFAQIQQALSSLQSWQGRAFTVAGATGAAIVAAVSEIFRYYHGG</sequence>
<dbReference type="EMBL" id="JANIDV010000002">
    <property type="protein sequence ID" value="MCX5616359.1"/>
    <property type="molecule type" value="Genomic_DNA"/>
</dbReference>
<dbReference type="RefSeq" id="WP_266127341.1">
    <property type="nucleotide sequence ID" value="NZ_JANIDV010000002.1"/>
</dbReference>
<evidence type="ECO:0000313" key="3">
    <source>
        <dbReference type="Proteomes" id="UP001165633"/>
    </source>
</evidence>
<comment type="caution">
    <text evidence="2">The sequence shown here is derived from an EMBL/GenBank/DDBJ whole genome shotgun (WGS) entry which is preliminary data.</text>
</comment>
<name>A0ABT3WF63_9PROT</name>
<keyword evidence="3" id="KW-1185">Reference proteome</keyword>
<protein>
    <submittedName>
        <fullName evidence="2">Uncharacterized protein</fullName>
    </submittedName>
</protein>
<dbReference type="Proteomes" id="UP001165633">
    <property type="component" value="Unassembled WGS sequence"/>
</dbReference>
<proteinExistence type="predicted"/>
<evidence type="ECO:0000313" key="2">
    <source>
        <dbReference type="EMBL" id="MCX5616984.1"/>
    </source>
</evidence>
<gene>
    <name evidence="1" type="ORF">NQF87_05140</name>
    <name evidence="2" type="ORF">NQF87_08390</name>
</gene>
<reference evidence="2" key="1">
    <citation type="submission" date="2022-07" db="EMBL/GenBank/DDBJ databases">
        <title>Bombella genomes.</title>
        <authorList>
            <person name="Harer L."/>
            <person name="Styblova S."/>
            <person name="Ehrmann M."/>
        </authorList>
    </citation>
    <scope>NUCLEOTIDE SEQUENCE</scope>
    <source>
        <strain evidence="2">TMW 2.2559</strain>
    </source>
</reference>
<accession>A0ABT3WF63</accession>